<feature type="region of interest" description="Disordered" evidence="4">
    <location>
        <begin position="314"/>
        <end position="372"/>
    </location>
</feature>
<comment type="subcellular location">
    <subcellularLocation>
        <location evidence="1">Membrane</location>
    </subcellularLocation>
</comment>
<accession>A0A7R8WNB2</accession>
<dbReference type="AlphaFoldDB" id="A0A7R8WNB2"/>
<gene>
    <name evidence="5" type="ORF">CTOB1V02_LOCUS12780</name>
</gene>
<feature type="compositionally biased region" description="Basic and acidic residues" evidence="4">
    <location>
        <begin position="126"/>
        <end position="142"/>
    </location>
</feature>
<feature type="region of interest" description="Disordered" evidence="4">
    <location>
        <begin position="1"/>
        <end position="23"/>
    </location>
</feature>
<dbReference type="InterPro" id="IPR016201">
    <property type="entry name" value="PSI"/>
</dbReference>
<dbReference type="OrthoDB" id="9998912at2759"/>
<feature type="region of interest" description="Disordered" evidence="4">
    <location>
        <begin position="110"/>
        <end position="173"/>
    </location>
</feature>
<keyword evidence="3" id="KW-0325">Glycoprotein</keyword>
<evidence type="ECO:0000256" key="1">
    <source>
        <dbReference type="ARBA" id="ARBA00004370"/>
    </source>
</evidence>
<proteinExistence type="predicted"/>
<keyword evidence="2" id="KW-0472">Membrane</keyword>
<dbReference type="Pfam" id="PF01437">
    <property type="entry name" value="PSI"/>
    <property type="match status" value="2"/>
</dbReference>
<feature type="compositionally biased region" description="Pro residues" evidence="4">
    <location>
        <begin position="314"/>
        <end position="338"/>
    </location>
</feature>
<feature type="non-terminal residue" evidence="5">
    <location>
        <position position="437"/>
    </location>
</feature>
<organism evidence="5">
    <name type="scientific">Cyprideis torosa</name>
    <dbReference type="NCBI Taxonomy" id="163714"/>
    <lineage>
        <taxon>Eukaryota</taxon>
        <taxon>Metazoa</taxon>
        <taxon>Ecdysozoa</taxon>
        <taxon>Arthropoda</taxon>
        <taxon>Crustacea</taxon>
        <taxon>Oligostraca</taxon>
        <taxon>Ostracoda</taxon>
        <taxon>Podocopa</taxon>
        <taxon>Podocopida</taxon>
        <taxon>Cytherocopina</taxon>
        <taxon>Cytheroidea</taxon>
        <taxon>Cytherideidae</taxon>
        <taxon>Cyprideis</taxon>
    </lineage>
</organism>
<evidence type="ECO:0000313" key="5">
    <source>
        <dbReference type="EMBL" id="CAD7234964.1"/>
    </source>
</evidence>
<evidence type="ECO:0000256" key="3">
    <source>
        <dbReference type="ARBA" id="ARBA00023180"/>
    </source>
</evidence>
<reference evidence="5" key="1">
    <citation type="submission" date="2020-11" db="EMBL/GenBank/DDBJ databases">
        <authorList>
            <person name="Tran Van P."/>
        </authorList>
    </citation>
    <scope>NUCLEOTIDE SEQUENCE</scope>
</reference>
<dbReference type="InterPro" id="IPR002165">
    <property type="entry name" value="Plexin_repeat"/>
</dbReference>
<feature type="compositionally biased region" description="Pro residues" evidence="4">
    <location>
        <begin position="348"/>
        <end position="358"/>
    </location>
</feature>
<protein>
    <submittedName>
        <fullName evidence="5">Uncharacterized protein</fullName>
    </submittedName>
</protein>
<name>A0A7R8WNB2_9CRUS</name>
<feature type="non-terminal residue" evidence="5">
    <location>
        <position position="1"/>
    </location>
</feature>
<dbReference type="EMBL" id="OB670622">
    <property type="protein sequence ID" value="CAD7234964.1"/>
    <property type="molecule type" value="Genomic_DNA"/>
</dbReference>
<sequence>SSPPVSCPRDVVAPPESPDEDAPVNLTRLCSQLDDCSSCSYTSFGCQWCPALSQCRRGAVCEMPPPLGPSDDPSLGVLGGTEYWSEGEEGGLNGSQAPPGFEYIDDDPKMDANKRFQTPRGPPEGNHIERGGRRDEEPETKMTRITPRPQYTRPGPVVPRKLPRFPRASPLATTDNRCPLDAWRNAPGTLWDAALPDDVKNELRLHCLSIHTCHLCQAQSHCRWLEERGAKSSCQFQEPNASAAPSSSGWGPVKMVKEVSCRPACSSHRSCLNCTKSGCMWCFNARRCVESNAYIPSYPFGQCMGWTLRDSQCPVPPSPPTAPPTTSPPTGPPSPPTGTAPTATTTPSPAPPTSPTEPPTANVTSTTAPTIPPDVDVSPLCSPLATCEACQRNPACGWCDDGSGTGLGRCLEGNYLAPALGSNSTCFKRLWFFSECP</sequence>
<evidence type="ECO:0000256" key="2">
    <source>
        <dbReference type="ARBA" id="ARBA00023136"/>
    </source>
</evidence>
<evidence type="ECO:0000256" key="4">
    <source>
        <dbReference type="SAM" id="MobiDB-lite"/>
    </source>
</evidence>
<dbReference type="GO" id="GO:0016020">
    <property type="term" value="C:membrane"/>
    <property type="evidence" value="ECO:0007669"/>
    <property type="project" value="UniProtKB-SubCell"/>
</dbReference>
<dbReference type="SMART" id="SM00423">
    <property type="entry name" value="PSI"/>
    <property type="match status" value="3"/>
</dbReference>